<reference evidence="2" key="1">
    <citation type="submission" date="2022-10" db="EMBL/GenBank/DDBJ databases">
        <title>The complete genomes of actinobacterial strains from the NBC collection.</title>
        <authorList>
            <person name="Joergensen T.S."/>
            <person name="Alvarez Arevalo M."/>
            <person name="Sterndorff E.B."/>
            <person name="Faurdal D."/>
            <person name="Vuksanovic O."/>
            <person name="Mourched A.-S."/>
            <person name="Charusanti P."/>
            <person name="Shaw S."/>
            <person name="Blin K."/>
            <person name="Weber T."/>
        </authorList>
    </citation>
    <scope>NUCLEOTIDE SEQUENCE</scope>
    <source>
        <strain evidence="2">NBC_01482</strain>
    </source>
</reference>
<proteinExistence type="predicted"/>
<keyword evidence="1" id="KW-0732">Signal</keyword>
<evidence type="ECO:0000256" key="1">
    <source>
        <dbReference type="SAM" id="SignalP"/>
    </source>
</evidence>
<gene>
    <name evidence="2" type="ORF">OG563_22220</name>
</gene>
<sequence>MAISRKIATASVAVAALAAALVGTQQAAADPIAGGCSGGQFSYNTSPLGMSVAPTTATWIANLTGCTGAPASEATVSGTFSGNGSCNGADGQIDGKVNWSNGVVSRISGPWHVPGGVARSMSNTVTITDGPGAGGQLVVEQGPIGNAVAMAGSCIAGNLRNADVPILAVRFN</sequence>
<evidence type="ECO:0000313" key="2">
    <source>
        <dbReference type="EMBL" id="WUV50674.1"/>
    </source>
</evidence>
<keyword evidence="3" id="KW-1185">Reference proteome</keyword>
<accession>A0ABZ1Z9R3</accession>
<dbReference type="Proteomes" id="UP001432062">
    <property type="component" value="Chromosome"/>
</dbReference>
<dbReference type="RefSeq" id="WP_329415448.1">
    <property type="nucleotide sequence ID" value="NZ_CP109441.1"/>
</dbReference>
<protein>
    <recommendedName>
        <fullName evidence="4">Secreted protein</fullName>
    </recommendedName>
</protein>
<organism evidence="2 3">
    <name type="scientific">Nocardia vinacea</name>
    <dbReference type="NCBI Taxonomy" id="96468"/>
    <lineage>
        <taxon>Bacteria</taxon>
        <taxon>Bacillati</taxon>
        <taxon>Actinomycetota</taxon>
        <taxon>Actinomycetes</taxon>
        <taxon>Mycobacteriales</taxon>
        <taxon>Nocardiaceae</taxon>
        <taxon>Nocardia</taxon>
    </lineage>
</organism>
<feature type="chain" id="PRO_5046999848" description="Secreted protein" evidence="1">
    <location>
        <begin position="28"/>
        <end position="172"/>
    </location>
</feature>
<name>A0ABZ1Z9R3_9NOCA</name>
<feature type="signal peptide" evidence="1">
    <location>
        <begin position="1"/>
        <end position="27"/>
    </location>
</feature>
<evidence type="ECO:0000313" key="3">
    <source>
        <dbReference type="Proteomes" id="UP001432062"/>
    </source>
</evidence>
<evidence type="ECO:0008006" key="4">
    <source>
        <dbReference type="Google" id="ProtNLM"/>
    </source>
</evidence>
<dbReference type="EMBL" id="CP109441">
    <property type="protein sequence ID" value="WUV50674.1"/>
    <property type="molecule type" value="Genomic_DNA"/>
</dbReference>